<dbReference type="Gene3D" id="1.20.1250.20">
    <property type="entry name" value="MFS general substrate transporter like domains"/>
    <property type="match status" value="1"/>
</dbReference>
<dbReference type="SUPFAM" id="SSF103473">
    <property type="entry name" value="MFS general substrate transporter"/>
    <property type="match status" value="1"/>
</dbReference>
<accession>A0AB39PN79</accession>
<dbReference type="AlphaFoldDB" id="A0AB39PN79"/>
<dbReference type="EMBL" id="CP163439">
    <property type="protein sequence ID" value="XDQ32353.1"/>
    <property type="molecule type" value="Genomic_DNA"/>
</dbReference>
<keyword evidence="1" id="KW-0472">Membrane</keyword>
<keyword evidence="1" id="KW-0812">Transmembrane</keyword>
<keyword evidence="1" id="KW-1133">Transmembrane helix</keyword>
<proteinExistence type="predicted"/>
<protein>
    <recommendedName>
        <fullName evidence="3">MFS transporter</fullName>
    </recommendedName>
</protein>
<organism evidence="2">
    <name type="scientific">Streptomyces sp. R28</name>
    <dbReference type="NCBI Taxonomy" id="3238628"/>
    <lineage>
        <taxon>Bacteria</taxon>
        <taxon>Bacillati</taxon>
        <taxon>Actinomycetota</taxon>
        <taxon>Actinomycetes</taxon>
        <taxon>Kitasatosporales</taxon>
        <taxon>Streptomycetaceae</taxon>
        <taxon>Streptomyces</taxon>
    </lineage>
</organism>
<name>A0AB39PN79_9ACTN</name>
<feature type="transmembrane region" description="Helical" evidence="1">
    <location>
        <begin position="20"/>
        <end position="39"/>
    </location>
</feature>
<sequence>MVLPLGLLCFTTPRDLPLAAVGAAVTVGQLTALPVAFAAGRFMDRHGPKHLSVAAGVVSAAGFLSFLLAERPWQIADASFWCSPASTPTTRPSAR</sequence>
<gene>
    <name evidence="2" type="ORF">AB5J49_02710</name>
</gene>
<reference evidence="2" key="1">
    <citation type="submission" date="2024-07" db="EMBL/GenBank/DDBJ databases">
        <authorList>
            <person name="Yu S.T."/>
        </authorList>
    </citation>
    <scope>NUCLEOTIDE SEQUENCE</scope>
    <source>
        <strain evidence="2">R28</strain>
    </source>
</reference>
<feature type="transmembrane region" description="Helical" evidence="1">
    <location>
        <begin position="51"/>
        <end position="69"/>
    </location>
</feature>
<evidence type="ECO:0000256" key="1">
    <source>
        <dbReference type="SAM" id="Phobius"/>
    </source>
</evidence>
<evidence type="ECO:0008006" key="3">
    <source>
        <dbReference type="Google" id="ProtNLM"/>
    </source>
</evidence>
<dbReference type="RefSeq" id="WP_369166856.1">
    <property type="nucleotide sequence ID" value="NZ_CP163439.1"/>
</dbReference>
<dbReference type="InterPro" id="IPR036259">
    <property type="entry name" value="MFS_trans_sf"/>
</dbReference>
<evidence type="ECO:0000313" key="2">
    <source>
        <dbReference type="EMBL" id="XDQ32353.1"/>
    </source>
</evidence>